<protein>
    <recommendedName>
        <fullName evidence="2">SnoaL-like domain-containing protein</fullName>
    </recommendedName>
</protein>
<dbReference type="InterPro" id="IPR037401">
    <property type="entry name" value="SnoaL-like"/>
</dbReference>
<keyword evidence="1" id="KW-0732">Signal</keyword>
<dbReference type="InterPro" id="IPR032710">
    <property type="entry name" value="NTF2-like_dom_sf"/>
</dbReference>
<gene>
    <name evidence="3" type="ORF">BPOR_0690g00040</name>
</gene>
<dbReference type="CDD" id="cd00531">
    <property type="entry name" value="NTF2_like"/>
    <property type="match status" value="1"/>
</dbReference>
<dbReference type="Proteomes" id="UP000297280">
    <property type="component" value="Unassembled WGS sequence"/>
</dbReference>
<feature type="domain" description="SnoaL-like" evidence="2">
    <location>
        <begin position="53"/>
        <end position="180"/>
    </location>
</feature>
<evidence type="ECO:0000313" key="3">
    <source>
        <dbReference type="EMBL" id="TGO83178.1"/>
    </source>
</evidence>
<evidence type="ECO:0000256" key="1">
    <source>
        <dbReference type="SAM" id="SignalP"/>
    </source>
</evidence>
<dbReference type="SUPFAM" id="SSF54427">
    <property type="entry name" value="NTF2-like"/>
    <property type="match status" value="1"/>
</dbReference>
<evidence type="ECO:0000313" key="4">
    <source>
        <dbReference type="Proteomes" id="UP000297280"/>
    </source>
</evidence>
<keyword evidence="4" id="KW-1185">Reference proteome</keyword>
<feature type="chain" id="PRO_5021218879" description="SnoaL-like domain-containing protein" evidence="1">
    <location>
        <begin position="20"/>
        <end position="254"/>
    </location>
</feature>
<dbReference type="AlphaFoldDB" id="A0A4Z1KCV2"/>
<evidence type="ECO:0000259" key="2">
    <source>
        <dbReference type="Pfam" id="PF13577"/>
    </source>
</evidence>
<dbReference type="EMBL" id="PQXO01000689">
    <property type="protein sequence ID" value="TGO83178.1"/>
    <property type="molecule type" value="Genomic_DNA"/>
</dbReference>
<comment type="caution">
    <text evidence="3">The sequence shown here is derived from an EMBL/GenBank/DDBJ whole genome shotgun (WGS) entry which is preliminary data.</text>
</comment>
<feature type="signal peptide" evidence="1">
    <location>
        <begin position="1"/>
        <end position="19"/>
    </location>
</feature>
<organism evidence="3 4">
    <name type="scientific">Botrytis porri</name>
    <dbReference type="NCBI Taxonomy" id="87229"/>
    <lineage>
        <taxon>Eukaryota</taxon>
        <taxon>Fungi</taxon>
        <taxon>Dikarya</taxon>
        <taxon>Ascomycota</taxon>
        <taxon>Pezizomycotina</taxon>
        <taxon>Leotiomycetes</taxon>
        <taxon>Helotiales</taxon>
        <taxon>Sclerotiniaceae</taxon>
        <taxon>Botrytis</taxon>
    </lineage>
</organism>
<name>A0A4Z1KCV2_9HELO</name>
<accession>A0A4Z1KCV2</accession>
<dbReference type="Pfam" id="PF13577">
    <property type="entry name" value="SnoaL_4"/>
    <property type="match status" value="1"/>
</dbReference>
<proteinExistence type="predicted"/>
<sequence length="254" mass="28509">MQFLKCLVLSTGLISRAISLESSRCPNISPGPASSYQLAEILPISPLTDPIAIETIRNTLSLYAFAIDGRNWQAFSRVFAPDARANYSAPLPVLYGLQNITDAIAAQINQFSGTHHRYGTQYIAICSPTSAISITYLEASHFFLPHTSPVIEDDSQTLFATGRYEDTWKKANGLWKIVNRNLVFIVSYEGKNSHGEEGGTNTLNRDRLFWILRRSLGLVFQIFLRLVDLEVLETKILGLPEIWVEYALENHTKE</sequence>
<dbReference type="Gene3D" id="3.10.450.50">
    <property type="match status" value="1"/>
</dbReference>
<reference evidence="3 4" key="1">
    <citation type="submission" date="2017-12" db="EMBL/GenBank/DDBJ databases">
        <title>Comparative genomics of Botrytis spp.</title>
        <authorList>
            <person name="Valero-Jimenez C.A."/>
            <person name="Tapia P."/>
            <person name="Veloso J."/>
            <person name="Silva-Moreno E."/>
            <person name="Staats M."/>
            <person name="Valdes J.H."/>
            <person name="Van Kan J.A.L."/>
        </authorList>
    </citation>
    <scope>NUCLEOTIDE SEQUENCE [LARGE SCALE GENOMIC DNA]</scope>
    <source>
        <strain evidence="3 4">MUCL3349</strain>
    </source>
</reference>